<dbReference type="EMBL" id="JAXIVS010000003">
    <property type="protein sequence ID" value="MDY7226530.1"/>
    <property type="molecule type" value="Genomic_DNA"/>
</dbReference>
<organism evidence="2 3">
    <name type="scientific">Hyalangium rubrum</name>
    <dbReference type="NCBI Taxonomy" id="3103134"/>
    <lineage>
        <taxon>Bacteria</taxon>
        <taxon>Pseudomonadati</taxon>
        <taxon>Myxococcota</taxon>
        <taxon>Myxococcia</taxon>
        <taxon>Myxococcales</taxon>
        <taxon>Cystobacterineae</taxon>
        <taxon>Archangiaceae</taxon>
        <taxon>Hyalangium</taxon>
    </lineage>
</organism>
<protein>
    <recommendedName>
        <fullName evidence="1">Cep192/Spd-2-like domain-containing protein</fullName>
    </recommendedName>
</protein>
<accession>A0ABU5GZG5</accession>
<dbReference type="Pfam" id="PF22073">
    <property type="entry name" value="Cep192_D4"/>
    <property type="match status" value="1"/>
</dbReference>
<feature type="domain" description="Cep192/Spd-2-like" evidence="1">
    <location>
        <begin position="48"/>
        <end position="141"/>
    </location>
</feature>
<dbReference type="InterPro" id="IPR013783">
    <property type="entry name" value="Ig-like_fold"/>
</dbReference>
<reference evidence="2 3" key="1">
    <citation type="submission" date="2023-12" db="EMBL/GenBank/DDBJ databases">
        <title>the genome sequence of Hyalangium sp. s54d21.</title>
        <authorList>
            <person name="Zhang X."/>
        </authorList>
    </citation>
    <scope>NUCLEOTIDE SEQUENCE [LARGE SCALE GENOMIC DNA]</scope>
    <source>
        <strain evidence="3">s54d21</strain>
    </source>
</reference>
<evidence type="ECO:0000313" key="3">
    <source>
        <dbReference type="Proteomes" id="UP001291309"/>
    </source>
</evidence>
<dbReference type="InterPro" id="IPR054090">
    <property type="entry name" value="Cep192_Spd-2-like_dom"/>
</dbReference>
<proteinExistence type="predicted"/>
<dbReference type="Gene3D" id="2.60.40.10">
    <property type="entry name" value="Immunoglobulins"/>
    <property type="match status" value="1"/>
</dbReference>
<evidence type="ECO:0000313" key="2">
    <source>
        <dbReference type="EMBL" id="MDY7226530.1"/>
    </source>
</evidence>
<comment type="caution">
    <text evidence="2">The sequence shown here is derived from an EMBL/GenBank/DDBJ whole genome shotgun (WGS) entry which is preliminary data.</text>
</comment>
<gene>
    <name evidence="2" type="ORF">SYV04_09040</name>
</gene>
<sequence>MRLRTLLLPIILLALAGCGEDEEALKEGPFLFLDRESLGFDVEFGSGTYVGATGFNTLYIENRGDQPLEIKQVTKSGDGVFTLRLPQELSEGKSLVLESRKITFVEVQFKPTQAKDYTGTFTIESNAGNGATKAIPLTGRGIPPP</sequence>
<dbReference type="RefSeq" id="WP_321545261.1">
    <property type="nucleotide sequence ID" value="NZ_JAXIVS010000003.1"/>
</dbReference>
<dbReference type="Proteomes" id="UP001291309">
    <property type="component" value="Unassembled WGS sequence"/>
</dbReference>
<name>A0ABU5GZG5_9BACT</name>
<dbReference type="PROSITE" id="PS51257">
    <property type="entry name" value="PROKAR_LIPOPROTEIN"/>
    <property type="match status" value="1"/>
</dbReference>
<keyword evidence="3" id="KW-1185">Reference proteome</keyword>
<evidence type="ECO:0000259" key="1">
    <source>
        <dbReference type="Pfam" id="PF22073"/>
    </source>
</evidence>